<accession>A0ABQ6IUL8</accession>
<dbReference type="RefSeq" id="WP_284305896.1">
    <property type="nucleotide sequence ID" value="NZ_BSUO01000001.1"/>
</dbReference>
<comment type="caution">
    <text evidence="1">The sequence shown here is derived from an EMBL/GenBank/DDBJ whole genome shotgun (WGS) entry which is preliminary data.</text>
</comment>
<evidence type="ECO:0000313" key="2">
    <source>
        <dbReference type="Proteomes" id="UP001157126"/>
    </source>
</evidence>
<gene>
    <name evidence="1" type="ORF">GCM10025883_24770</name>
</gene>
<protein>
    <recommendedName>
        <fullName evidence="3">3-methyladenine DNA glycosylase</fullName>
    </recommendedName>
</protein>
<evidence type="ECO:0008006" key="3">
    <source>
        <dbReference type="Google" id="ProtNLM"/>
    </source>
</evidence>
<name>A0ABQ6IUL8_9MICO</name>
<keyword evidence="2" id="KW-1185">Reference proteome</keyword>
<organism evidence="1 2">
    <name type="scientific">Mobilicoccus caccae</name>
    <dbReference type="NCBI Taxonomy" id="1859295"/>
    <lineage>
        <taxon>Bacteria</taxon>
        <taxon>Bacillati</taxon>
        <taxon>Actinomycetota</taxon>
        <taxon>Actinomycetes</taxon>
        <taxon>Micrococcales</taxon>
        <taxon>Dermatophilaceae</taxon>
        <taxon>Mobilicoccus</taxon>
    </lineage>
</organism>
<reference evidence="2" key="1">
    <citation type="journal article" date="2019" name="Int. J. Syst. Evol. Microbiol.">
        <title>The Global Catalogue of Microorganisms (GCM) 10K type strain sequencing project: providing services to taxonomists for standard genome sequencing and annotation.</title>
        <authorList>
            <consortium name="The Broad Institute Genomics Platform"/>
            <consortium name="The Broad Institute Genome Sequencing Center for Infectious Disease"/>
            <person name="Wu L."/>
            <person name="Ma J."/>
        </authorList>
    </citation>
    <scope>NUCLEOTIDE SEQUENCE [LARGE SCALE GENOMIC DNA]</scope>
    <source>
        <strain evidence="2">NBRC 113072</strain>
    </source>
</reference>
<sequence>MDREQWRAAEDAHARAVDDLTGDHLERRRTGRTHPVEDFLFVYYRHRPGQLRRWHPGPGVKLLGDDLAGRGSWTYYTHDADGVFLDVDAYLGRRGEAVRFVHDLLEATAGRAPHLGCFGLHEWAMVYRLGAEEPRHENWPLRLSAAETDAVTESLPIRCSHADAFRFFTPPARSLNLLTPTRDTQTDHEQPGCLHATMDLYKWATKLGPVVPGPLLLQTFRSARRARELDMRASPYDLAELGYTPIRIETPAGRAEYVAEQRALAEQAEPIRQALISLCADLLART</sequence>
<dbReference type="Proteomes" id="UP001157126">
    <property type="component" value="Unassembled WGS sequence"/>
</dbReference>
<dbReference type="EMBL" id="BSUO01000001">
    <property type="protein sequence ID" value="GMA40432.1"/>
    <property type="molecule type" value="Genomic_DNA"/>
</dbReference>
<proteinExistence type="predicted"/>
<evidence type="ECO:0000313" key="1">
    <source>
        <dbReference type="EMBL" id="GMA40432.1"/>
    </source>
</evidence>